<dbReference type="Proteomes" id="UP000805085">
    <property type="component" value="Unassembled WGS sequence"/>
</dbReference>
<gene>
    <name evidence="1" type="ORF">HNV10_04725</name>
</gene>
<keyword evidence="2" id="KW-1185">Reference proteome</keyword>
<dbReference type="EMBL" id="JABRWQ010000002">
    <property type="protein sequence ID" value="NRD22532.1"/>
    <property type="molecule type" value="Genomic_DNA"/>
</dbReference>
<name>A0ABX2E2S3_9FLAO</name>
<evidence type="ECO:0000313" key="1">
    <source>
        <dbReference type="EMBL" id="NRD22532.1"/>
    </source>
</evidence>
<comment type="caution">
    <text evidence="1">The sequence shown here is derived from an EMBL/GenBank/DDBJ whole genome shotgun (WGS) entry which is preliminary data.</text>
</comment>
<organism evidence="1 2">
    <name type="scientific">Winogradskyella litoriviva</name>
    <dbReference type="NCBI Taxonomy" id="1220182"/>
    <lineage>
        <taxon>Bacteria</taxon>
        <taxon>Pseudomonadati</taxon>
        <taxon>Bacteroidota</taxon>
        <taxon>Flavobacteriia</taxon>
        <taxon>Flavobacteriales</taxon>
        <taxon>Flavobacteriaceae</taxon>
        <taxon>Winogradskyella</taxon>
    </lineage>
</organism>
<proteinExistence type="predicted"/>
<protein>
    <recommendedName>
        <fullName evidence="3">STAS/SEC14 domain-containing protein</fullName>
    </recommendedName>
</protein>
<dbReference type="RefSeq" id="WP_173300203.1">
    <property type="nucleotide sequence ID" value="NZ_JABRWQ010000002.1"/>
</dbReference>
<sequence length="137" mass="15919">MHFEKSLLSKSLSYEKLTLDFGTNYLFENFFIMEVNEGVHFNFEKLNELLSEIIEYYGFHKKLAYIANRVNSYSIDPILWSYFDKDDSLLVAASIITYNESSFMNANIEKQLASISVKRSSSLEEAIGWVQRLSELS</sequence>
<evidence type="ECO:0000313" key="2">
    <source>
        <dbReference type="Proteomes" id="UP000805085"/>
    </source>
</evidence>
<accession>A0ABX2E2S3</accession>
<evidence type="ECO:0008006" key="3">
    <source>
        <dbReference type="Google" id="ProtNLM"/>
    </source>
</evidence>
<reference evidence="1 2" key="1">
    <citation type="journal article" date="2015" name="Int. J. Syst. Evol. Microbiol.">
        <title>Winogradskyella litoriviva sp. nov., isolated from coastal seawater.</title>
        <authorList>
            <person name="Nedashkovskaya O.I."/>
            <person name="Kukhlevskiy A.D."/>
            <person name="Zhukova N.V."/>
            <person name="Kim S.J."/>
            <person name="Rhee S.K."/>
            <person name="Mikhailov V.V."/>
        </authorList>
    </citation>
    <scope>NUCLEOTIDE SEQUENCE [LARGE SCALE GENOMIC DNA]</scope>
    <source>
        <strain evidence="1 2">KMM6491</strain>
    </source>
</reference>